<evidence type="ECO:0000259" key="4">
    <source>
        <dbReference type="Pfam" id="PF04810"/>
    </source>
</evidence>
<dbReference type="Pfam" id="PF04810">
    <property type="entry name" value="zf-Sec23_Sec24"/>
    <property type="match status" value="1"/>
</dbReference>
<gene>
    <name evidence="6" type="ORF">BCR37DRAFT_349884</name>
</gene>
<dbReference type="InterPro" id="IPR006895">
    <property type="entry name" value="Znf_Sec23_Sec24"/>
</dbReference>
<dbReference type="SUPFAM" id="SSF53300">
    <property type="entry name" value="vWA-like"/>
    <property type="match status" value="1"/>
</dbReference>
<comment type="subcellular location">
    <subcellularLocation>
        <location evidence="1">Golgi apparatus membrane</location>
    </subcellularLocation>
</comment>
<feature type="non-terminal residue" evidence="6">
    <location>
        <position position="395"/>
    </location>
</feature>
<dbReference type="GO" id="GO:0030127">
    <property type="term" value="C:COPII vesicle coat"/>
    <property type="evidence" value="ECO:0007669"/>
    <property type="project" value="InterPro"/>
</dbReference>
<evidence type="ECO:0000256" key="2">
    <source>
        <dbReference type="ARBA" id="ARBA00008334"/>
    </source>
</evidence>
<dbReference type="RefSeq" id="XP_040723746.1">
    <property type="nucleotide sequence ID" value="XM_040867963.1"/>
</dbReference>
<dbReference type="Gene3D" id="2.30.30.380">
    <property type="entry name" value="Zn-finger domain of Sec23/24"/>
    <property type="match status" value="1"/>
</dbReference>
<dbReference type="InterPro" id="IPR036465">
    <property type="entry name" value="vWFA_dom_sf"/>
</dbReference>
<dbReference type="InterPro" id="IPR006896">
    <property type="entry name" value="Sec23/24_trunk_dom"/>
</dbReference>
<dbReference type="STRING" id="56484.A0A1Y2F8Z7"/>
<dbReference type="GO" id="GO:0006886">
    <property type="term" value="P:intracellular protein transport"/>
    <property type="evidence" value="ECO:0007669"/>
    <property type="project" value="InterPro"/>
</dbReference>
<feature type="domain" description="Zinc finger Sec23/Sec24-type" evidence="4">
    <location>
        <begin position="99"/>
        <end position="136"/>
    </location>
</feature>
<evidence type="ECO:0000256" key="3">
    <source>
        <dbReference type="ARBA" id="ARBA00023034"/>
    </source>
</evidence>
<dbReference type="EMBL" id="MCFI01000015">
    <property type="protein sequence ID" value="ORY79375.1"/>
    <property type="molecule type" value="Genomic_DNA"/>
</dbReference>
<dbReference type="PANTHER" id="PTHR13803">
    <property type="entry name" value="SEC24-RELATED PROTEIN"/>
    <property type="match status" value="1"/>
</dbReference>
<dbReference type="SUPFAM" id="SSF82919">
    <property type="entry name" value="Zn-finger domain of Sec23/24"/>
    <property type="match status" value="1"/>
</dbReference>
<dbReference type="Gene3D" id="3.40.50.410">
    <property type="entry name" value="von Willebrand factor, type A domain"/>
    <property type="match status" value="1"/>
</dbReference>
<name>A0A1Y2F8Z7_PROLT</name>
<evidence type="ECO:0000313" key="6">
    <source>
        <dbReference type="EMBL" id="ORY79375.1"/>
    </source>
</evidence>
<accession>A0A1Y2F8Z7</accession>
<dbReference type="GO" id="GO:0000149">
    <property type="term" value="F:SNARE binding"/>
    <property type="evidence" value="ECO:0007669"/>
    <property type="project" value="TreeGrafter"/>
</dbReference>
<evidence type="ECO:0000259" key="5">
    <source>
        <dbReference type="Pfam" id="PF04811"/>
    </source>
</evidence>
<dbReference type="GO" id="GO:0090110">
    <property type="term" value="P:COPII-coated vesicle cargo loading"/>
    <property type="evidence" value="ECO:0007669"/>
    <property type="project" value="TreeGrafter"/>
</dbReference>
<dbReference type="Pfam" id="PF04811">
    <property type="entry name" value="Sec23_trunk"/>
    <property type="match status" value="1"/>
</dbReference>
<dbReference type="InterPro" id="IPR041742">
    <property type="entry name" value="Sec24-like_trunk_dom"/>
</dbReference>
<keyword evidence="3" id="KW-0333">Golgi apparatus</keyword>
<dbReference type="CDD" id="cd01479">
    <property type="entry name" value="Sec24-like"/>
    <property type="match status" value="1"/>
</dbReference>
<organism evidence="6 7">
    <name type="scientific">Protomyces lactucae-debilis</name>
    <dbReference type="NCBI Taxonomy" id="2754530"/>
    <lineage>
        <taxon>Eukaryota</taxon>
        <taxon>Fungi</taxon>
        <taxon>Dikarya</taxon>
        <taxon>Ascomycota</taxon>
        <taxon>Taphrinomycotina</taxon>
        <taxon>Taphrinomycetes</taxon>
        <taxon>Taphrinales</taxon>
        <taxon>Protomycetaceae</taxon>
        <taxon>Protomyces</taxon>
    </lineage>
</organism>
<evidence type="ECO:0000313" key="7">
    <source>
        <dbReference type="Proteomes" id="UP000193685"/>
    </source>
</evidence>
<dbReference type="GO" id="GO:0008270">
    <property type="term" value="F:zinc ion binding"/>
    <property type="evidence" value="ECO:0007669"/>
    <property type="project" value="InterPro"/>
</dbReference>
<dbReference type="GO" id="GO:0070971">
    <property type="term" value="C:endoplasmic reticulum exit site"/>
    <property type="evidence" value="ECO:0007669"/>
    <property type="project" value="TreeGrafter"/>
</dbReference>
<dbReference type="AlphaFoldDB" id="A0A1Y2F8Z7"/>
<dbReference type="InterPro" id="IPR036174">
    <property type="entry name" value="Znf_Sec23_Sec24_sf"/>
</dbReference>
<keyword evidence="7" id="KW-1185">Reference proteome</keyword>
<feature type="domain" description="Sec23/Sec24 trunk" evidence="5">
    <location>
        <begin position="173"/>
        <end position="394"/>
    </location>
</feature>
<evidence type="ECO:0000256" key="1">
    <source>
        <dbReference type="ARBA" id="ARBA00004394"/>
    </source>
</evidence>
<dbReference type="Gene3D" id="2.60.40.1670">
    <property type="entry name" value="beta-sandwich domain of Sec23/24"/>
    <property type="match status" value="1"/>
</dbReference>
<comment type="caution">
    <text evidence="6">The sequence shown here is derived from an EMBL/GenBank/DDBJ whole genome shotgun (WGS) entry which is preliminary data.</text>
</comment>
<protein>
    <submittedName>
        <fullName evidence="6">Sec23/Sec24 trunk domain-domain-containing protein</fullName>
    </submittedName>
</protein>
<dbReference type="GeneID" id="63784562"/>
<dbReference type="OrthoDB" id="49016at2759"/>
<dbReference type="Proteomes" id="UP000193685">
    <property type="component" value="Unassembled WGS sequence"/>
</dbReference>
<dbReference type="InterPro" id="IPR050550">
    <property type="entry name" value="SEC23_SEC24_subfamily"/>
</dbReference>
<reference evidence="6 7" key="1">
    <citation type="submission" date="2016-07" db="EMBL/GenBank/DDBJ databases">
        <title>Pervasive Adenine N6-methylation of Active Genes in Fungi.</title>
        <authorList>
            <consortium name="DOE Joint Genome Institute"/>
            <person name="Mondo S.J."/>
            <person name="Dannebaum R.O."/>
            <person name="Kuo R.C."/>
            <person name="Labutti K."/>
            <person name="Haridas S."/>
            <person name="Kuo A."/>
            <person name="Salamov A."/>
            <person name="Ahrendt S.R."/>
            <person name="Lipzen A."/>
            <person name="Sullivan W."/>
            <person name="Andreopoulos W.B."/>
            <person name="Clum A."/>
            <person name="Lindquist E."/>
            <person name="Daum C."/>
            <person name="Ramamoorthy G.K."/>
            <person name="Gryganskyi A."/>
            <person name="Culley D."/>
            <person name="Magnuson J.K."/>
            <person name="James T.Y."/>
            <person name="O'Malley M.A."/>
            <person name="Stajich J.E."/>
            <person name="Spatafora J.W."/>
            <person name="Visel A."/>
            <person name="Grigoriev I.V."/>
        </authorList>
    </citation>
    <scope>NUCLEOTIDE SEQUENCE [LARGE SCALE GENOMIC DNA]</scope>
    <source>
        <strain evidence="6 7">12-1054</strain>
    </source>
</reference>
<dbReference type="SUPFAM" id="SSF81995">
    <property type="entry name" value="beta-sandwich domain of Sec23/24"/>
    <property type="match status" value="1"/>
</dbReference>
<comment type="similarity">
    <text evidence="2">Belongs to the SEC23/SEC24 family. SEC24 subfamily.</text>
</comment>
<dbReference type="PANTHER" id="PTHR13803:SF39">
    <property type="entry name" value="SECRETORY 24AB, ISOFORM A"/>
    <property type="match status" value="1"/>
</dbReference>
<sequence length="395" mass="43060">MSVASTPLRQVESVDLMNIQPEIAELYGPPPPIMLPENISVTPSPAANAAPEYMRATVYAIPNTNALLKKSKLPLAVSIRPFTTLTGDGGVPVVSDTTIARCRRCRAYINPFITFVEGGHRWRCNLCNLINDTPQAFDFNSHENKPVDRFARAELNHAVVDFLAPTEYMVRAPQALAYVFLIDVSFAAVSSGLVGTAARIIQEALDEIPNSDKRTKVAFIAVDSSLHFFSMTPKSDEAKMLVVGDIEEAFLPSPNDLLVSLDECRPAIDNLLTRFNDMFASTQNGSSAMGPALKSADKLIGNYGGRVVCLMSTLPNLGEGKLTPREDAKLLGTSSEGKLLQTQSTFYKSFAVECSKNQISVDMFLFSAQYQDVASLSCLPRFTAGATHFYPSWNA</sequence>
<dbReference type="GO" id="GO:0000139">
    <property type="term" value="C:Golgi membrane"/>
    <property type="evidence" value="ECO:0007669"/>
    <property type="project" value="UniProtKB-SubCell"/>
</dbReference>
<proteinExistence type="inferred from homology"/>